<organism evidence="1 2">
    <name type="scientific">Dichomitus squalens</name>
    <dbReference type="NCBI Taxonomy" id="114155"/>
    <lineage>
        <taxon>Eukaryota</taxon>
        <taxon>Fungi</taxon>
        <taxon>Dikarya</taxon>
        <taxon>Basidiomycota</taxon>
        <taxon>Agaricomycotina</taxon>
        <taxon>Agaricomycetes</taxon>
        <taxon>Polyporales</taxon>
        <taxon>Polyporaceae</taxon>
        <taxon>Dichomitus</taxon>
    </lineage>
</organism>
<name>A0A4Q9PK47_9APHY</name>
<accession>A0A4Q9PK47</accession>
<evidence type="ECO:0000313" key="1">
    <source>
        <dbReference type="EMBL" id="TBU54503.1"/>
    </source>
</evidence>
<proteinExistence type="predicted"/>
<reference evidence="1 2" key="1">
    <citation type="submission" date="2019-01" db="EMBL/GenBank/DDBJ databases">
        <title>Draft genome sequences of three monokaryotic isolates of the white-rot basidiomycete fungus Dichomitus squalens.</title>
        <authorList>
            <consortium name="DOE Joint Genome Institute"/>
            <person name="Lopez S.C."/>
            <person name="Andreopoulos B."/>
            <person name="Pangilinan J."/>
            <person name="Lipzen A."/>
            <person name="Riley R."/>
            <person name="Ahrendt S."/>
            <person name="Ng V."/>
            <person name="Barry K."/>
            <person name="Daum C."/>
            <person name="Grigoriev I.V."/>
            <person name="Hilden K.S."/>
            <person name="Makela M.R."/>
            <person name="de Vries R.P."/>
        </authorList>
    </citation>
    <scope>NUCLEOTIDE SEQUENCE [LARGE SCALE GENOMIC DNA]</scope>
    <source>
        <strain evidence="1 2">CBS 464.89</strain>
    </source>
</reference>
<dbReference type="EMBL" id="ML145187">
    <property type="protein sequence ID" value="TBU54503.1"/>
    <property type="molecule type" value="Genomic_DNA"/>
</dbReference>
<evidence type="ECO:0000313" key="2">
    <source>
        <dbReference type="Proteomes" id="UP000292082"/>
    </source>
</evidence>
<keyword evidence="2" id="KW-1185">Reference proteome</keyword>
<dbReference type="Proteomes" id="UP000292082">
    <property type="component" value="Unassembled WGS sequence"/>
</dbReference>
<protein>
    <submittedName>
        <fullName evidence="1">Uncharacterized protein</fullName>
    </submittedName>
</protein>
<sequence>MEPCRPVLNAPLSISTFRPMHPASVIKSPCSPIIFRSFHSLLSQHLPMAHNAADHISLPLYLSKAALPPANIDPDLTPKRGASWPDSEGFSLSKGMHRQLQRVEELPLRELELAVKCFRPVIDKVKVDLNAVTLPVPAIKEWDKEARAKLDVTDECSFRHYLQRFPFETAAAAVRAIDGVSTLDNRYAKYHFERFKFAVIPSGEDLLKYYLFGPPLESLLYPNRSPEIERTVTPGIVIITLPPWMFGPEDFEEFTASGAYEDGAIDRDNAKHPGWLNSTKLAAALHDICRQYHYRRFVVTTYSYWAFGTWSLDWSTIQVTSPIVAEKTKEVTLIEMLVFWTQCARQRDAYWSLAPDML</sequence>
<gene>
    <name evidence="1" type="ORF">BD310DRAFT_71640</name>
</gene>
<dbReference type="AlphaFoldDB" id="A0A4Q9PK47"/>